<feature type="region of interest" description="Disordered" evidence="2">
    <location>
        <begin position="386"/>
        <end position="455"/>
    </location>
</feature>
<dbReference type="SUPFAM" id="SSF57716">
    <property type="entry name" value="Glucocorticoid receptor-like (DNA-binding domain)"/>
    <property type="match status" value="1"/>
</dbReference>
<feature type="compositionally biased region" description="Polar residues" evidence="2">
    <location>
        <begin position="1176"/>
        <end position="1187"/>
    </location>
</feature>
<dbReference type="EMBL" id="GL378323">
    <property type="protein sequence ID" value="EFJ53268.1"/>
    <property type="molecule type" value="Genomic_DNA"/>
</dbReference>
<dbReference type="eggNOG" id="KOG1601">
    <property type="taxonomic scope" value="Eukaryota"/>
</dbReference>
<dbReference type="Pfam" id="PF00320">
    <property type="entry name" value="GATA"/>
    <property type="match status" value="1"/>
</dbReference>
<dbReference type="GeneID" id="9621684"/>
<feature type="region of interest" description="Disordered" evidence="2">
    <location>
        <begin position="827"/>
        <end position="877"/>
    </location>
</feature>
<dbReference type="SUPFAM" id="SSF53807">
    <property type="entry name" value="Helical backbone' metal receptor"/>
    <property type="match status" value="1"/>
</dbReference>
<feature type="region of interest" description="Disordered" evidence="2">
    <location>
        <begin position="1766"/>
        <end position="1809"/>
    </location>
</feature>
<feature type="compositionally biased region" description="Polar residues" evidence="2">
    <location>
        <begin position="1766"/>
        <end position="1798"/>
    </location>
</feature>
<dbReference type="PANTHER" id="PTHR42860:SF3">
    <property type="entry name" value="FE_B12 PERIPLASMIC-BINDING DOMAIN-CONTAINING PROTEIN"/>
    <property type="match status" value="1"/>
</dbReference>
<dbReference type="PROSITE" id="PS00344">
    <property type="entry name" value="GATA_ZN_FINGER_1"/>
    <property type="match status" value="1"/>
</dbReference>
<dbReference type="OrthoDB" id="2011960at2759"/>
<dbReference type="STRING" id="3068.D8TIM1"/>
<keyword evidence="1" id="KW-0863">Zinc-finger</keyword>
<organism evidence="5">
    <name type="scientific">Volvox carteri f. nagariensis</name>
    <dbReference type="NCBI Taxonomy" id="3068"/>
    <lineage>
        <taxon>Eukaryota</taxon>
        <taxon>Viridiplantae</taxon>
        <taxon>Chlorophyta</taxon>
        <taxon>core chlorophytes</taxon>
        <taxon>Chlorophyceae</taxon>
        <taxon>CS clade</taxon>
        <taxon>Chlamydomonadales</taxon>
        <taxon>Volvocaceae</taxon>
        <taxon>Volvox</taxon>
    </lineage>
</organism>
<dbReference type="GO" id="GO:0006355">
    <property type="term" value="P:regulation of DNA-templated transcription"/>
    <property type="evidence" value="ECO:0007669"/>
    <property type="project" value="InterPro"/>
</dbReference>
<evidence type="ECO:0000256" key="2">
    <source>
        <dbReference type="SAM" id="MobiDB-lite"/>
    </source>
</evidence>
<feature type="region of interest" description="Disordered" evidence="2">
    <location>
        <begin position="746"/>
        <end position="815"/>
    </location>
</feature>
<keyword evidence="5" id="KW-1185">Reference proteome</keyword>
<dbReference type="InterPro" id="IPR013088">
    <property type="entry name" value="Znf_NHR/GATA"/>
</dbReference>
<feature type="region of interest" description="Disordered" evidence="2">
    <location>
        <begin position="1092"/>
        <end position="1317"/>
    </location>
</feature>
<feature type="region of interest" description="Disordered" evidence="2">
    <location>
        <begin position="1368"/>
        <end position="1395"/>
    </location>
</feature>
<feature type="compositionally biased region" description="Basic and acidic residues" evidence="2">
    <location>
        <begin position="1235"/>
        <end position="1252"/>
    </location>
</feature>
<dbReference type="PROSITE" id="PS50114">
    <property type="entry name" value="GATA_ZN_FINGER_2"/>
    <property type="match status" value="1"/>
</dbReference>
<feature type="compositionally biased region" description="Basic and acidic residues" evidence="2">
    <location>
        <begin position="673"/>
        <end position="685"/>
    </location>
</feature>
<feature type="compositionally biased region" description="Gly residues" evidence="2">
    <location>
        <begin position="694"/>
        <end position="703"/>
    </location>
</feature>
<feature type="region of interest" description="Disordered" evidence="2">
    <location>
        <begin position="617"/>
        <end position="707"/>
    </location>
</feature>
<feature type="compositionally biased region" description="Low complexity" evidence="2">
    <location>
        <begin position="1188"/>
        <end position="1202"/>
    </location>
</feature>
<dbReference type="Proteomes" id="UP000001058">
    <property type="component" value="Unassembled WGS sequence"/>
</dbReference>
<dbReference type="GO" id="GO:0043565">
    <property type="term" value="F:sequence-specific DNA binding"/>
    <property type="evidence" value="ECO:0007669"/>
    <property type="project" value="InterPro"/>
</dbReference>
<proteinExistence type="predicted"/>
<feature type="compositionally biased region" description="Basic and acidic residues" evidence="2">
    <location>
        <begin position="630"/>
        <end position="643"/>
    </location>
</feature>
<feature type="region of interest" description="Disordered" evidence="2">
    <location>
        <begin position="469"/>
        <end position="514"/>
    </location>
</feature>
<feature type="compositionally biased region" description="Low complexity" evidence="2">
    <location>
        <begin position="1728"/>
        <end position="1738"/>
    </location>
</feature>
<dbReference type="InterPro" id="IPR051030">
    <property type="entry name" value="Vitamin_B12-ABC_binding"/>
</dbReference>
<protein>
    <recommendedName>
        <fullName evidence="3">GATA-type domain-containing protein</fullName>
    </recommendedName>
</protein>
<keyword evidence="1" id="KW-0862">Zinc</keyword>
<feature type="compositionally biased region" description="Basic and acidic residues" evidence="2">
    <location>
        <begin position="1377"/>
        <end position="1393"/>
    </location>
</feature>
<feature type="compositionally biased region" description="Polar residues" evidence="2">
    <location>
        <begin position="1110"/>
        <end position="1122"/>
    </location>
</feature>
<feature type="compositionally biased region" description="Basic residues" evidence="2">
    <location>
        <begin position="469"/>
        <end position="486"/>
    </location>
</feature>
<dbReference type="InterPro" id="IPR000679">
    <property type="entry name" value="Znf_GATA"/>
</dbReference>
<dbReference type="PANTHER" id="PTHR42860">
    <property type="entry name" value="VITAMIN B12-BINDING PROTEIN"/>
    <property type="match status" value="1"/>
</dbReference>
<feature type="compositionally biased region" description="Low complexity" evidence="2">
    <location>
        <begin position="617"/>
        <end position="627"/>
    </location>
</feature>
<feature type="region of interest" description="Disordered" evidence="2">
    <location>
        <begin position="1541"/>
        <end position="1675"/>
    </location>
</feature>
<feature type="compositionally biased region" description="Basic and acidic residues" evidence="2">
    <location>
        <begin position="490"/>
        <end position="503"/>
    </location>
</feature>
<feature type="compositionally biased region" description="Basic and acidic residues" evidence="2">
    <location>
        <begin position="1123"/>
        <end position="1132"/>
    </location>
</feature>
<feature type="compositionally biased region" description="Polar residues" evidence="2">
    <location>
        <begin position="1612"/>
        <end position="1639"/>
    </location>
</feature>
<dbReference type="GO" id="GO:0008270">
    <property type="term" value="F:zinc ion binding"/>
    <property type="evidence" value="ECO:0007669"/>
    <property type="project" value="UniProtKB-KW"/>
</dbReference>
<keyword evidence="1" id="KW-0479">Metal-binding</keyword>
<feature type="region of interest" description="Disordered" evidence="2">
    <location>
        <begin position="1446"/>
        <end position="1469"/>
    </location>
</feature>
<feature type="region of interest" description="Disordered" evidence="2">
    <location>
        <begin position="1727"/>
        <end position="1754"/>
    </location>
</feature>
<gene>
    <name evidence="4" type="ORF">VOLCADRAFT_120238</name>
</gene>
<dbReference type="Gene3D" id="3.40.50.1980">
    <property type="entry name" value="Nitrogenase molybdenum iron protein domain"/>
    <property type="match status" value="1"/>
</dbReference>
<feature type="compositionally biased region" description="Basic and acidic residues" evidence="2">
    <location>
        <begin position="1213"/>
        <end position="1225"/>
    </location>
</feature>
<dbReference type="KEGG" id="vcn:VOLCADRAFT_120238"/>
<evidence type="ECO:0000313" key="4">
    <source>
        <dbReference type="EMBL" id="EFJ53268.1"/>
    </source>
</evidence>
<feature type="compositionally biased region" description="Low complexity" evidence="2">
    <location>
        <begin position="1293"/>
        <end position="1313"/>
    </location>
</feature>
<feature type="compositionally biased region" description="Low complexity" evidence="2">
    <location>
        <begin position="1541"/>
        <end position="1571"/>
    </location>
</feature>
<name>D8TIM1_VOLCA</name>
<dbReference type="SMART" id="SM00401">
    <property type="entry name" value="ZnF_GATA"/>
    <property type="match status" value="1"/>
</dbReference>
<feature type="region of interest" description="Disordered" evidence="2">
    <location>
        <begin position="889"/>
        <end position="913"/>
    </location>
</feature>
<feature type="compositionally biased region" description="Low complexity" evidence="2">
    <location>
        <begin position="393"/>
        <end position="411"/>
    </location>
</feature>
<accession>D8TIM1</accession>
<dbReference type="Gene3D" id="3.30.50.10">
    <property type="entry name" value="Erythroid Transcription Factor GATA-1, subunit A"/>
    <property type="match status" value="1"/>
</dbReference>
<reference evidence="4 5" key="1">
    <citation type="journal article" date="2010" name="Science">
        <title>Genomic analysis of organismal complexity in the multicellular green alga Volvox carteri.</title>
        <authorList>
            <person name="Prochnik S.E."/>
            <person name="Umen J."/>
            <person name="Nedelcu A.M."/>
            <person name="Hallmann A."/>
            <person name="Miller S.M."/>
            <person name="Nishii I."/>
            <person name="Ferris P."/>
            <person name="Kuo A."/>
            <person name="Mitros T."/>
            <person name="Fritz-Laylin L.K."/>
            <person name="Hellsten U."/>
            <person name="Chapman J."/>
            <person name="Simakov O."/>
            <person name="Rensing S.A."/>
            <person name="Terry A."/>
            <person name="Pangilinan J."/>
            <person name="Kapitonov V."/>
            <person name="Jurka J."/>
            <person name="Salamov A."/>
            <person name="Shapiro H."/>
            <person name="Schmutz J."/>
            <person name="Grimwood J."/>
            <person name="Lindquist E."/>
            <person name="Lucas S."/>
            <person name="Grigoriev I.V."/>
            <person name="Schmitt R."/>
            <person name="Kirk D."/>
            <person name="Rokhsar D.S."/>
        </authorList>
    </citation>
    <scope>NUCLEOTIDE SEQUENCE [LARGE SCALE GENOMIC DNA]</scope>
    <source>
        <strain evidence="5">f. Nagariensis / Eve</strain>
    </source>
</reference>
<feature type="domain" description="GATA-type" evidence="3">
    <location>
        <begin position="914"/>
        <end position="971"/>
    </location>
</feature>
<evidence type="ECO:0000259" key="3">
    <source>
        <dbReference type="PROSITE" id="PS50114"/>
    </source>
</evidence>
<evidence type="ECO:0000313" key="5">
    <source>
        <dbReference type="Proteomes" id="UP000001058"/>
    </source>
</evidence>
<dbReference type="CDD" id="cd00202">
    <property type="entry name" value="ZnF_GATA"/>
    <property type="match status" value="1"/>
</dbReference>
<dbReference type="InParanoid" id="D8TIM1"/>
<dbReference type="RefSeq" id="XP_002946273.1">
    <property type="nucleotide sequence ID" value="XM_002946227.1"/>
</dbReference>
<evidence type="ECO:0000256" key="1">
    <source>
        <dbReference type="PROSITE-ProRule" id="PRU00094"/>
    </source>
</evidence>
<sequence length="1881" mass="197290">MKTQRPGRKKPGQALPSQVPGLRVLSLLPGATDYVHALGAAKLLVGRTHECDWAELQGLPIATSDKLGEMSPADMDAAMTACSGAMRTLGWYGGGAALLDQGLSPYRTDVDQLIALRPEVILTQMQGLGTDLTPDHFLASLEQLLGYKPVIVHLAALEMEGVWVDMRAVSETLGLGGEGEAKILEMQRRLKTASDSARGRPRARVVVVQWPDPLFAAGGWVPQLARPDVLVFALCGFGLAESRRMAIEALERLLAAAAAYGSSGAAAVLVEALHGEAQEYGHEGRLWLQLPSGSAGGAEATRQVTRKSTRKIHERVIYGNEPADARQSIRTIDSGPAGFVVHRYNGSGADRQAGGAAGYTYGYGFGQCYYLSPDEDQRHEREYGAYDDDCAQPSGSRGPLPGLSPGAASERGGIRGGGTERDDGSCGGDIRQDESEDANIGPLSPAFSLGPELNEDDDAGTVAAFLIKMRRGGRRSRSRQQQRRSPQRPQRVDDGPDGEELRSRQGMSRGVVPGDCCDDCDTGDELHDKAVDAAAKPGTREAGAGALLVAPWSLGVNGARQFSAVLASLAAAGQVRGTGQTEAGAKSGGPWIKVEEAAKAGTATTARSVSPFAALAHGTGSSGATAAIKPDADDTWRRKHDGEEASDPQSPESDRKLVPSPPSPLNAGSGDASETRQAKERDHLAKTAPPAGAGVSGGSGGPPGSQAALLRLLTQPDAARLLLAMDPLQRLRFFAAAAVQGQARPVAAGGGNDSGGEHEGGGGACTDTDKYGSRHLPLGPDKDMLGSARQRHHPHQDAGEAAEALPGSSDPDRQQGLRLRHEQPAYGARTPGAALPEKHHRAPLSRGYAAGSADGTERVHTREQLQGWGPAGGGDSSDPAAAMELVAAAAGGGGSSGRHASGCPPPPPRPPRNHKGPLLCANCGTTQTPLWRKDRETGCTMCNACGIYKQTHGFDRPVGGRNQLPQPVSKRCAALRTMPMRGSAAGEPHVTGRASSSHVEPAIGAVAASLATGGADSSLCAPAPQPPQPAVVTSAMPWGVSPSASTTATNTTAAATATAVARKCTSTDGEDRCITTSVTGRSEAVSAVGGAAGWQHQQQEQPCSVKRESGSATVGLESQQLRADSDQGDKTEGGQAMTAACHGGSAVGALEPSVQSGPWRPVSELKPPGESDSHHQTSVPSPQTSGRGASPSPSPQQVSVGAVDDEAAGGDAAEPHQRCAWRDGARCSASLQRPSYERESLERRGLADEAGDHAPGSDGASDGAPLAQDLGPRTAGGRAISPPPSTGRGGSGDRPAGSNSSNNSSSGGAAPSSDMAIGEHLDAVDAVAGVAKVLESNHSSVTLEAMVADEAVFRSRIPKTPQRLQLKKRQRVQPPHADWEEAEGCKGGDERQSQHPRLCASSPALARYFGGDAEGAGGVGSRDTLFMEKLAQQAAWLAQIAAVGGHDGEDGPLGGGGGPFQQRQHHEDELDRQRQLLLLLRRDWNLKRGRDQVDCLSQQQQDRSQQQVPVVSQSTLLQRRISSAEVRAAGLAVGAEAAPSPSAAVAGPLQNQEQQQKQQRPSNQQREFSPPSSSPAPSGPSRRLTAQEQQDSHRGPSEQQLERAAGAMRQAAPTQSSLHVHVPLTQQQQPLQSRVTDNTPHLRVHDYKPRHHTHPFPAHNSQPPRQHHQQEEHPPARLRPTTVIVSGSGTQQPQCVRIHAKPVPVHQLQQLQHLRAAGVSLGHLVVGQQQQQPAPQEQDPSRSGPPPPQSKQPHLYTHRQFPYVHHNQQQKQRNGISSAQPSTQSQEAEPRQQHQPRWQVQVRHGPEQHEQLGHPTAVAAASFFGSPGPYPEALSGVAAAQRPQRASSISHPAVVPLRVVSPSAVVATEQLAKSIPTLAWI</sequence>